<comment type="similarity">
    <text evidence="6">Belongs to the ABC-4 integral membrane protein family.</text>
</comment>
<evidence type="ECO:0000256" key="4">
    <source>
        <dbReference type="ARBA" id="ARBA00022989"/>
    </source>
</evidence>
<name>A0A645JBK1_9ZZZZ</name>
<feature type="domain" description="ABC3 transporter permease C-terminal" evidence="8">
    <location>
        <begin position="2"/>
        <end position="107"/>
    </location>
</feature>
<proteinExistence type="inferred from homology"/>
<keyword evidence="5 7" id="KW-0472">Membrane</keyword>
<accession>A0A645JBK1</accession>
<dbReference type="InterPro" id="IPR050250">
    <property type="entry name" value="Macrolide_Exporter_MacB"/>
</dbReference>
<dbReference type="AlphaFoldDB" id="A0A645JBK1"/>
<sequence>MVGGIGIMNIMLVSVTERTREIGIRKALGARTEDILLQFLVESAIISAAGGIIGTALGLGAVAIGGAIVGIGVVVKVRVILIAVGFAAIVGIFFGLYPASKAAKADPITALRYE</sequence>
<dbReference type="GO" id="GO:0005886">
    <property type="term" value="C:plasma membrane"/>
    <property type="evidence" value="ECO:0007669"/>
    <property type="project" value="UniProtKB-SubCell"/>
</dbReference>
<reference evidence="9" key="1">
    <citation type="submission" date="2019-08" db="EMBL/GenBank/DDBJ databases">
        <authorList>
            <person name="Kucharzyk K."/>
            <person name="Murdoch R.W."/>
            <person name="Higgins S."/>
            <person name="Loffler F."/>
        </authorList>
    </citation>
    <scope>NUCLEOTIDE SEQUENCE</scope>
</reference>
<comment type="caution">
    <text evidence="9">The sequence shown here is derived from an EMBL/GenBank/DDBJ whole genome shotgun (WGS) entry which is preliminary data.</text>
</comment>
<gene>
    <name evidence="9" type="primary">yknZ_12</name>
    <name evidence="9" type="ORF">SDC9_208438</name>
</gene>
<comment type="subcellular location">
    <subcellularLocation>
        <location evidence="1">Cell membrane</location>
        <topology evidence="1">Multi-pass membrane protein</topology>
    </subcellularLocation>
</comment>
<evidence type="ECO:0000259" key="8">
    <source>
        <dbReference type="Pfam" id="PF02687"/>
    </source>
</evidence>
<dbReference type="GO" id="GO:0022857">
    <property type="term" value="F:transmembrane transporter activity"/>
    <property type="evidence" value="ECO:0007669"/>
    <property type="project" value="TreeGrafter"/>
</dbReference>
<evidence type="ECO:0000256" key="5">
    <source>
        <dbReference type="ARBA" id="ARBA00023136"/>
    </source>
</evidence>
<feature type="transmembrane region" description="Helical" evidence="7">
    <location>
        <begin position="44"/>
        <end position="72"/>
    </location>
</feature>
<evidence type="ECO:0000256" key="6">
    <source>
        <dbReference type="ARBA" id="ARBA00038076"/>
    </source>
</evidence>
<keyword evidence="2" id="KW-1003">Cell membrane</keyword>
<evidence type="ECO:0000256" key="1">
    <source>
        <dbReference type="ARBA" id="ARBA00004651"/>
    </source>
</evidence>
<organism evidence="9">
    <name type="scientific">bioreactor metagenome</name>
    <dbReference type="NCBI Taxonomy" id="1076179"/>
    <lineage>
        <taxon>unclassified sequences</taxon>
        <taxon>metagenomes</taxon>
        <taxon>ecological metagenomes</taxon>
    </lineage>
</organism>
<keyword evidence="3 7" id="KW-0812">Transmembrane</keyword>
<dbReference type="PANTHER" id="PTHR30572">
    <property type="entry name" value="MEMBRANE COMPONENT OF TRANSPORTER-RELATED"/>
    <property type="match status" value="1"/>
</dbReference>
<protein>
    <submittedName>
        <fullName evidence="9">Putative ABC transporter permease YknZ</fullName>
    </submittedName>
</protein>
<evidence type="ECO:0000256" key="3">
    <source>
        <dbReference type="ARBA" id="ARBA00022692"/>
    </source>
</evidence>
<dbReference type="Pfam" id="PF02687">
    <property type="entry name" value="FtsX"/>
    <property type="match status" value="1"/>
</dbReference>
<feature type="transmembrane region" description="Helical" evidence="7">
    <location>
        <begin position="79"/>
        <end position="97"/>
    </location>
</feature>
<dbReference type="PANTHER" id="PTHR30572:SF4">
    <property type="entry name" value="ABC TRANSPORTER PERMEASE YTRF"/>
    <property type="match status" value="1"/>
</dbReference>
<evidence type="ECO:0000313" key="9">
    <source>
        <dbReference type="EMBL" id="MPN60707.1"/>
    </source>
</evidence>
<evidence type="ECO:0000256" key="7">
    <source>
        <dbReference type="SAM" id="Phobius"/>
    </source>
</evidence>
<dbReference type="EMBL" id="VSSQ01136327">
    <property type="protein sequence ID" value="MPN60707.1"/>
    <property type="molecule type" value="Genomic_DNA"/>
</dbReference>
<keyword evidence="4 7" id="KW-1133">Transmembrane helix</keyword>
<dbReference type="InterPro" id="IPR003838">
    <property type="entry name" value="ABC3_permease_C"/>
</dbReference>
<evidence type="ECO:0000256" key="2">
    <source>
        <dbReference type="ARBA" id="ARBA00022475"/>
    </source>
</evidence>